<feature type="region of interest" description="Disordered" evidence="3">
    <location>
        <begin position="77"/>
        <end position="103"/>
    </location>
</feature>
<evidence type="ECO:0000313" key="5">
    <source>
        <dbReference type="EMBL" id="RDI51687.1"/>
    </source>
</evidence>
<dbReference type="InterPro" id="IPR041916">
    <property type="entry name" value="Anti_sigma_zinc_sf"/>
</dbReference>
<dbReference type="Gene3D" id="1.10.10.1320">
    <property type="entry name" value="Anti-sigma factor, zinc-finger domain"/>
    <property type="match status" value="1"/>
</dbReference>
<keyword evidence="2" id="KW-0804">Transcription</keyword>
<reference evidence="5 6" key="1">
    <citation type="submission" date="2018-07" db="EMBL/GenBank/DDBJ databases">
        <title>Genomic Encyclopedia of Type Strains, Phase IV (KMG-IV): sequencing the most valuable type-strain genomes for metagenomic binning, comparative biology and taxonomic classification.</title>
        <authorList>
            <person name="Goeker M."/>
        </authorList>
    </citation>
    <scope>NUCLEOTIDE SEQUENCE [LARGE SCALE GENOMIC DNA]</scope>
    <source>
        <strain evidence="5 6">DSM 44952</strain>
    </source>
</reference>
<keyword evidence="1" id="KW-0805">Transcription regulation</keyword>
<proteinExistence type="predicted"/>
<accession>A0A370H5J6</accession>
<feature type="domain" description="Anti-sigma-K factor RskA N-terminal" evidence="4">
    <location>
        <begin position="6"/>
        <end position="51"/>
    </location>
</feature>
<evidence type="ECO:0000256" key="1">
    <source>
        <dbReference type="ARBA" id="ARBA00023015"/>
    </source>
</evidence>
<dbReference type="RefSeq" id="WP_068014755.1">
    <property type="nucleotide sequence ID" value="NZ_QQAZ01000004.1"/>
</dbReference>
<dbReference type="InterPro" id="IPR053877">
    <property type="entry name" value="RskA_N"/>
</dbReference>
<dbReference type="Pfam" id="PF22618">
    <property type="entry name" value="RskA_N"/>
    <property type="match status" value="1"/>
</dbReference>
<gene>
    <name evidence="5" type="ORF">DFR68_104171</name>
</gene>
<name>A0A370H5J6_9NOCA</name>
<dbReference type="EMBL" id="QQAZ01000004">
    <property type="protein sequence ID" value="RDI51687.1"/>
    <property type="molecule type" value="Genomic_DNA"/>
</dbReference>
<keyword evidence="6" id="KW-1185">Reference proteome</keyword>
<dbReference type="Proteomes" id="UP000255355">
    <property type="component" value="Unassembled WGS sequence"/>
</dbReference>
<organism evidence="5 6">
    <name type="scientific">Nocardia mexicana</name>
    <dbReference type="NCBI Taxonomy" id="279262"/>
    <lineage>
        <taxon>Bacteria</taxon>
        <taxon>Bacillati</taxon>
        <taxon>Actinomycetota</taxon>
        <taxon>Actinomycetes</taxon>
        <taxon>Mycobacteriales</taxon>
        <taxon>Nocardiaceae</taxon>
        <taxon>Nocardia</taxon>
    </lineage>
</organism>
<evidence type="ECO:0000256" key="3">
    <source>
        <dbReference type="SAM" id="MobiDB-lite"/>
    </source>
</evidence>
<evidence type="ECO:0000313" key="6">
    <source>
        <dbReference type="Proteomes" id="UP000255355"/>
    </source>
</evidence>
<evidence type="ECO:0000256" key="2">
    <source>
        <dbReference type="ARBA" id="ARBA00023163"/>
    </source>
</evidence>
<protein>
    <recommendedName>
        <fullName evidence="4">Anti-sigma-K factor RskA N-terminal domain-containing protein</fullName>
    </recommendedName>
</protein>
<comment type="caution">
    <text evidence="5">The sequence shown here is derived from an EMBL/GenBank/DDBJ whole genome shotgun (WGS) entry which is preliminary data.</text>
</comment>
<evidence type="ECO:0000259" key="4">
    <source>
        <dbReference type="Pfam" id="PF22618"/>
    </source>
</evidence>
<sequence>MNESQIDLAHAVALGSIGDEDQRAVQQLLDSGDDRLRADFNREVQLTREALTVFSSASADQPPASLRDRLLAAIAEDQAPAAAARHPHRVTRNHDGTDSTAHL</sequence>
<dbReference type="AlphaFoldDB" id="A0A370H5J6"/>